<keyword evidence="1" id="KW-1133">Transmembrane helix</keyword>
<evidence type="ECO:0000256" key="1">
    <source>
        <dbReference type="SAM" id="Phobius"/>
    </source>
</evidence>
<dbReference type="AlphaFoldDB" id="A0A0E9TT50"/>
<protein>
    <submittedName>
        <fullName evidence="2">Uncharacterized protein</fullName>
    </submittedName>
</protein>
<proteinExistence type="predicted"/>
<dbReference type="EMBL" id="GBXM01052492">
    <property type="protein sequence ID" value="JAH56085.1"/>
    <property type="molecule type" value="Transcribed_RNA"/>
</dbReference>
<keyword evidence="1" id="KW-0472">Membrane</keyword>
<keyword evidence="1" id="KW-0812">Transmembrane</keyword>
<evidence type="ECO:0000313" key="2">
    <source>
        <dbReference type="EMBL" id="JAH56085.1"/>
    </source>
</evidence>
<organism evidence="2">
    <name type="scientific">Anguilla anguilla</name>
    <name type="common">European freshwater eel</name>
    <name type="synonym">Muraena anguilla</name>
    <dbReference type="NCBI Taxonomy" id="7936"/>
    <lineage>
        <taxon>Eukaryota</taxon>
        <taxon>Metazoa</taxon>
        <taxon>Chordata</taxon>
        <taxon>Craniata</taxon>
        <taxon>Vertebrata</taxon>
        <taxon>Euteleostomi</taxon>
        <taxon>Actinopterygii</taxon>
        <taxon>Neopterygii</taxon>
        <taxon>Teleostei</taxon>
        <taxon>Anguilliformes</taxon>
        <taxon>Anguillidae</taxon>
        <taxon>Anguilla</taxon>
    </lineage>
</organism>
<feature type="transmembrane region" description="Helical" evidence="1">
    <location>
        <begin position="6"/>
        <end position="24"/>
    </location>
</feature>
<sequence>MWSSKDSWFLILFCAGMLFISLLLEKCGLICRK</sequence>
<reference evidence="2" key="2">
    <citation type="journal article" date="2015" name="Fish Shellfish Immunol.">
        <title>Early steps in the European eel (Anguilla anguilla)-Vibrio vulnificus interaction in the gills: Role of the RtxA13 toxin.</title>
        <authorList>
            <person name="Callol A."/>
            <person name="Pajuelo D."/>
            <person name="Ebbesson L."/>
            <person name="Teles M."/>
            <person name="MacKenzie S."/>
            <person name="Amaro C."/>
        </authorList>
    </citation>
    <scope>NUCLEOTIDE SEQUENCE</scope>
</reference>
<accession>A0A0E9TT50</accession>
<reference evidence="2" key="1">
    <citation type="submission" date="2014-11" db="EMBL/GenBank/DDBJ databases">
        <authorList>
            <person name="Amaro Gonzalez C."/>
        </authorList>
    </citation>
    <scope>NUCLEOTIDE SEQUENCE</scope>
</reference>
<name>A0A0E9TT50_ANGAN</name>